<sequence length="274" mass="29607">MPPPANSYTMILSNSTTSFCTMQLYAILEARVEVHKNIGQQRDNWNTLLLNNINMITLTAATLAGVAAATSGSGTPLLALKLSTTLLRTQIQTTNTLGNPTEEDVKGSMEKVLALDKAYPLPLLGAMLDKFPSKFEPAVLWPSSQEVVEVVQRKDLEDYERLGNIALKNNKSLAIAGPLLSGIAPVGSAFVGNGSLGAIVAIMAGSESMHLSTETIEAEVEEKEFERRQNGELLEMKVSFLLGRSVSQLTEFTKKSALCRTKGIVADEFASKLF</sequence>
<evidence type="ECO:0000313" key="1">
    <source>
        <dbReference type="EMBL" id="KAL2339209.1"/>
    </source>
</evidence>
<organism evidence="1 2">
    <name type="scientific">Flemingia macrophylla</name>
    <dbReference type="NCBI Taxonomy" id="520843"/>
    <lineage>
        <taxon>Eukaryota</taxon>
        <taxon>Viridiplantae</taxon>
        <taxon>Streptophyta</taxon>
        <taxon>Embryophyta</taxon>
        <taxon>Tracheophyta</taxon>
        <taxon>Spermatophyta</taxon>
        <taxon>Magnoliopsida</taxon>
        <taxon>eudicotyledons</taxon>
        <taxon>Gunneridae</taxon>
        <taxon>Pentapetalae</taxon>
        <taxon>rosids</taxon>
        <taxon>fabids</taxon>
        <taxon>Fabales</taxon>
        <taxon>Fabaceae</taxon>
        <taxon>Papilionoideae</taxon>
        <taxon>50 kb inversion clade</taxon>
        <taxon>NPAAA clade</taxon>
        <taxon>indigoferoid/millettioid clade</taxon>
        <taxon>Phaseoleae</taxon>
        <taxon>Flemingia</taxon>
    </lineage>
</organism>
<accession>A0ABD1MTR9</accession>
<dbReference type="InterPro" id="IPR027949">
    <property type="entry name" value="Chloroplast_duf"/>
</dbReference>
<dbReference type="Pfam" id="PF14476">
    <property type="entry name" value="Chloroplast_duf"/>
    <property type="match status" value="2"/>
</dbReference>
<proteinExistence type="predicted"/>
<dbReference type="AlphaFoldDB" id="A0ABD1MTR9"/>
<protein>
    <recommendedName>
        <fullName evidence="3">F-box protein</fullName>
    </recommendedName>
</protein>
<evidence type="ECO:0008006" key="3">
    <source>
        <dbReference type="Google" id="ProtNLM"/>
    </source>
</evidence>
<dbReference type="PANTHER" id="PTHR33358:SF17">
    <property type="entry name" value="PLANT-LIKE PROTEIN, PUTATIVE-RELATED"/>
    <property type="match status" value="1"/>
</dbReference>
<evidence type="ECO:0000313" key="2">
    <source>
        <dbReference type="Proteomes" id="UP001603857"/>
    </source>
</evidence>
<dbReference type="EMBL" id="JBGMDY010000004">
    <property type="protein sequence ID" value="KAL2339209.1"/>
    <property type="molecule type" value="Genomic_DNA"/>
</dbReference>
<dbReference type="Proteomes" id="UP001603857">
    <property type="component" value="Unassembled WGS sequence"/>
</dbReference>
<comment type="caution">
    <text evidence="1">The sequence shown here is derived from an EMBL/GenBank/DDBJ whole genome shotgun (WGS) entry which is preliminary data.</text>
</comment>
<name>A0ABD1MTR9_9FABA</name>
<keyword evidence="2" id="KW-1185">Reference proteome</keyword>
<reference evidence="1 2" key="1">
    <citation type="submission" date="2024-08" db="EMBL/GenBank/DDBJ databases">
        <title>Insights into the chromosomal genome structure of Flemingia macrophylla.</title>
        <authorList>
            <person name="Ding Y."/>
            <person name="Zhao Y."/>
            <person name="Bi W."/>
            <person name="Wu M."/>
            <person name="Zhao G."/>
            <person name="Gong Y."/>
            <person name="Li W."/>
            <person name="Zhang P."/>
        </authorList>
    </citation>
    <scope>NUCLEOTIDE SEQUENCE [LARGE SCALE GENOMIC DNA]</scope>
    <source>
        <strain evidence="1">DYQJB</strain>
        <tissue evidence="1">Leaf</tissue>
    </source>
</reference>
<dbReference type="PANTHER" id="PTHR33358">
    <property type="entry name" value="F-BOX PROTEIN WITH A DOMAIN PROTEIN"/>
    <property type="match status" value="1"/>
</dbReference>
<gene>
    <name evidence="1" type="ORF">Fmac_013655</name>
</gene>